<name>A0ABS8E0G2_9ACTN</name>
<accession>A0ABS8E0G2</accession>
<keyword evidence="2" id="KW-1185">Reference proteome</keyword>
<dbReference type="RefSeq" id="WP_229344823.1">
    <property type="nucleotide sequence ID" value="NZ_JAINUL010000001.1"/>
</dbReference>
<organism evidence="1 2">
    <name type="scientific">Streptomyces flavotricini</name>
    <dbReference type="NCBI Taxonomy" id="66888"/>
    <lineage>
        <taxon>Bacteria</taxon>
        <taxon>Bacillati</taxon>
        <taxon>Actinomycetota</taxon>
        <taxon>Actinomycetes</taxon>
        <taxon>Kitasatosporales</taxon>
        <taxon>Streptomycetaceae</taxon>
        <taxon>Streptomyces</taxon>
    </lineage>
</organism>
<sequence length="366" mass="39353">MDPHGQLARRFPLVSRFRPACLPLPDRIQALATLSETAAARTDQGLASAVYNQAALIASDVGLPDLARQLCHQHADAYLHATPLPATAAIRALEPIVNLARLQIRAGHPDEGRNRLLRLFGAITNGTAGRFDDVHIPADLVQSEDGRQEVRAWLWRVLLADGSRTLTGSGRWAEALAHTRKHQGTGKRMFDGRQIAVVAALTSGDTEHAAALIADTAAGEPWEHAVTSCLHALCLRACADLDQSQENELEAALRAVPAEQGMTVFDTRVRLTVLDTIASPASPAAYRITNELHRSIVGTRDGFAAREVLDSSLFTQLAAPRQLQDCHDLVAACALGSGAVPAHLRSALDTALHRSDRVIRDSLSVP</sequence>
<dbReference type="EMBL" id="JAINUL010000001">
    <property type="protein sequence ID" value="MCC0094631.1"/>
    <property type="molecule type" value="Genomic_DNA"/>
</dbReference>
<evidence type="ECO:0000313" key="2">
    <source>
        <dbReference type="Proteomes" id="UP001520654"/>
    </source>
</evidence>
<gene>
    <name evidence="1" type="ORF">K7B10_07505</name>
</gene>
<protein>
    <submittedName>
        <fullName evidence="1">Uncharacterized protein</fullName>
    </submittedName>
</protein>
<dbReference type="Proteomes" id="UP001520654">
    <property type="component" value="Unassembled WGS sequence"/>
</dbReference>
<comment type="caution">
    <text evidence="1">The sequence shown here is derived from an EMBL/GenBank/DDBJ whole genome shotgun (WGS) entry which is preliminary data.</text>
</comment>
<evidence type="ECO:0000313" key="1">
    <source>
        <dbReference type="EMBL" id="MCC0094631.1"/>
    </source>
</evidence>
<reference evidence="1 2" key="1">
    <citation type="submission" date="2021-08" db="EMBL/GenBank/DDBJ databases">
        <title>Genomic Architecture of Streptomyces flavotricini NGL1 and Streptomyces erythrochromogenes HMS4 With Differential Plant Beneficial attributes and laccase production capabilities.</title>
        <authorList>
            <person name="Salwan R."/>
            <person name="Kaur R."/>
            <person name="Sharma V."/>
        </authorList>
    </citation>
    <scope>NUCLEOTIDE SEQUENCE [LARGE SCALE GENOMIC DNA]</scope>
    <source>
        <strain evidence="1 2">NGL1</strain>
    </source>
</reference>
<proteinExistence type="predicted"/>